<dbReference type="Proteomes" id="UP000887580">
    <property type="component" value="Unplaced"/>
</dbReference>
<accession>A0AC35FW84</accession>
<evidence type="ECO:0000313" key="1">
    <source>
        <dbReference type="Proteomes" id="UP000887580"/>
    </source>
</evidence>
<name>A0AC35FW84_9BILA</name>
<reference evidence="2" key="1">
    <citation type="submission" date="2022-11" db="UniProtKB">
        <authorList>
            <consortium name="WormBaseParasite"/>
        </authorList>
    </citation>
    <scope>IDENTIFICATION</scope>
</reference>
<evidence type="ECO:0000313" key="2">
    <source>
        <dbReference type="WBParaSite" id="PS1159_v2.g21427.t1"/>
    </source>
</evidence>
<sequence length="104" mass="11733">MLDSNIPCYSNTTFNYDNFIIEQVKDDSLDSIAEYCCSSSEYCNLASISTEMCCTGKHCTKQCYGVNWPLTDTTVTDLNNLNVVKNREMKPPKSLFNAVFNETS</sequence>
<dbReference type="WBParaSite" id="PS1159_v2.g21427.t1">
    <property type="protein sequence ID" value="PS1159_v2.g21427.t1"/>
    <property type="gene ID" value="PS1159_v2.g21427"/>
</dbReference>
<protein>
    <submittedName>
        <fullName evidence="2">Uncharacterized protein</fullName>
    </submittedName>
</protein>
<proteinExistence type="predicted"/>
<organism evidence="1 2">
    <name type="scientific">Panagrolaimus sp. PS1159</name>
    <dbReference type="NCBI Taxonomy" id="55785"/>
    <lineage>
        <taxon>Eukaryota</taxon>
        <taxon>Metazoa</taxon>
        <taxon>Ecdysozoa</taxon>
        <taxon>Nematoda</taxon>
        <taxon>Chromadorea</taxon>
        <taxon>Rhabditida</taxon>
        <taxon>Tylenchina</taxon>
        <taxon>Panagrolaimomorpha</taxon>
        <taxon>Panagrolaimoidea</taxon>
        <taxon>Panagrolaimidae</taxon>
        <taxon>Panagrolaimus</taxon>
    </lineage>
</organism>